<dbReference type="InterPro" id="IPR013538">
    <property type="entry name" value="ASHA1/2-like_C"/>
</dbReference>
<dbReference type="STRING" id="320771.Cflav_PD4446"/>
<dbReference type="Pfam" id="PF08327">
    <property type="entry name" value="AHSA1"/>
    <property type="match status" value="1"/>
</dbReference>
<gene>
    <name evidence="3" type="ORF">Cflav_PD4446</name>
</gene>
<accession>B9XFR1</accession>
<dbReference type="InterPro" id="IPR023393">
    <property type="entry name" value="START-like_dom_sf"/>
</dbReference>
<evidence type="ECO:0000259" key="2">
    <source>
        <dbReference type="Pfam" id="PF08327"/>
    </source>
</evidence>
<evidence type="ECO:0000313" key="3">
    <source>
        <dbReference type="EMBL" id="EEF61425.1"/>
    </source>
</evidence>
<evidence type="ECO:0000256" key="1">
    <source>
        <dbReference type="ARBA" id="ARBA00006817"/>
    </source>
</evidence>
<dbReference type="Proteomes" id="UP000003688">
    <property type="component" value="Unassembled WGS sequence"/>
</dbReference>
<comment type="caution">
    <text evidence="3">The sequence shown here is derived from an EMBL/GenBank/DDBJ whole genome shotgun (WGS) entry which is preliminary data.</text>
</comment>
<name>B9XFR1_PEDPL</name>
<protein>
    <submittedName>
        <fullName evidence="3">Activator of Hsp90 ATPase 1 family protein</fullName>
    </submittedName>
</protein>
<reference evidence="3 4" key="1">
    <citation type="journal article" date="2011" name="J. Bacteriol.">
        <title>Genome sequence of 'Pedosphaera parvula' Ellin514, an aerobic Verrucomicrobial isolate from pasture soil.</title>
        <authorList>
            <person name="Kant R."/>
            <person name="van Passel M.W."/>
            <person name="Sangwan P."/>
            <person name="Palva A."/>
            <person name="Lucas S."/>
            <person name="Copeland A."/>
            <person name="Lapidus A."/>
            <person name="Glavina Del Rio T."/>
            <person name="Dalin E."/>
            <person name="Tice H."/>
            <person name="Bruce D."/>
            <person name="Goodwin L."/>
            <person name="Pitluck S."/>
            <person name="Chertkov O."/>
            <person name="Larimer F.W."/>
            <person name="Land M.L."/>
            <person name="Hauser L."/>
            <person name="Brettin T.S."/>
            <person name="Detter J.C."/>
            <person name="Han S."/>
            <person name="de Vos W.M."/>
            <person name="Janssen P.H."/>
            <person name="Smidt H."/>
        </authorList>
    </citation>
    <scope>NUCLEOTIDE SEQUENCE [LARGE SCALE GENOMIC DNA]</scope>
    <source>
        <strain evidence="3 4">Ellin514</strain>
    </source>
</reference>
<dbReference type="OrthoDB" id="9800600at2"/>
<dbReference type="RefSeq" id="WP_007414657.1">
    <property type="nucleotide sequence ID" value="NZ_ABOX02000010.1"/>
</dbReference>
<dbReference type="Gene3D" id="3.30.530.20">
    <property type="match status" value="1"/>
</dbReference>
<dbReference type="SUPFAM" id="SSF55961">
    <property type="entry name" value="Bet v1-like"/>
    <property type="match status" value="1"/>
</dbReference>
<dbReference type="CDD" id="cd08893">
    <property type="entry name" value="SRPBCC_CalC_Aha1-like_GntR-HTH"/>
    <property type="match status" value="1"/>
</dbReference>
<dbReference type="EMBL" id="ABOX02000010">
    <property type="protein sequence ID" value="EEF61425.1"/>
    <property type="molecule type" value="Genomic_DNA"/>
</dbReference>
<organism evidence="3 4">
    <name type="scientific">Pedosphaera parvula (strain Ellin514)</name>
    <dbReference type="NCBI Taxonomy" id="320771"/>
    <lineage>
        <taxon>Bacteria</taxon>
        <taxon>Pseudomonadati</taxon>
        <taxon>Verrucomicrobiota</taxon>
        <taxon>Pedosphaerae</taxon>
        <taxon>Pedosphaerales</taxon>
        <taxon>Pedosphaeraceae</taxon>
        <taxon>Pedosphaera</taxon>
    </lineage>
</organism>
<keyword evidence="4" id="KW-1185">Reference proteome</keyword>
<dbReference type="AlphaFoldDB" id="B9XFR1"/>
<comment type="similarity">
    <text evidence="1">Belongs to the AHA1 family.</text>
</comment>
<feature type="domain" description="Activator of Hsp90 ATPase homologue 1/2-like C-terminal" evidence="2">
    <location>
        <begin position="14"/>
        <end position="136"/>
    </location>
</feature>
<proteinExistence type="inferred from homology"/>
<sequence length="148" mass="16604">MEKPELVYVTYIRTTPENLWAAITKPEFARKYWAGNENVSDWKKGSKWQHVDGDDRSEVMVVGEVLESTPPKRLVLTWVDPDNAADVSRVTFEIEPMKDVVCLTVKHGDFKPGSTMTAKVSGGWPRVLSSMKSFLETGQPLNVFPGCS</sequence>
<evidence type="ECO:0000313" key="4">
    <source>
        <dbReference type="Proteomes" id="UP000003688"/>
    </source>
</evidence>